<feature type="transmembrane region" description="Helical" evidence="2">
    <location>
        <begin position="24"/>
        <end position="42"/>
    </location>
</feature>
<dbReference type="GO" id="GO:0005737">
    <property type="term" value="C:cytoplasm"/>
    <property type="evidence" value="ECO:0007669"/>
    <property type="project" value="TreeGrafter"/>
</dbReference>
<dbReference type="SUPFAM" id="SSF56281">
    <property type="entry name" value="Metallo-hydrolase/oxidoreductase"/>
    <property type="match status" value="1"/>
</dbReference>
<gene>
    <name evidence="4" type="ORF">B7H23_09940</name>
</gene>
<dbReference type="EMBL" id="NBYO01000002">
    <property type="protein sequence ID" value="OXT00900.1"/>
    <property type="molecule type" value="Genomic_DNA"/>
</dbReference>
<evidence type="ECO:0000256" key="1">
    <source>
        <dbReference type="SAM" id="MobiDB-lite"/>
    </source>
</evidence>
<keyword evidence="5" id="KW-1185">Reference proteome</keyword>
<name>A0A231UYD5_9HYPH</name>
<dbReference type="InterPro" id="IPR001279">
    <property type="entry name" value="Metallo-B-lactamas"/>
</dbReference>
<protein>
    <recommendedName>
        <fullName evidence="3">Metallo-beta-lactamase domain-containing protein</fullName>
    </recommendedName>
</protein>
<reference evidence="5" key="1">
    <citation type="journal article" date="2017" name="Int. J. Syst. Evol. Microbiol.">
        <title>Notoacmeibacter marinus gen. nov., sp. nov., isolated from the gut of a limpet and proposal of Notoacmeibacteraceae fam. nov. in the order Rhizobiales of the class Alphaproteobacteria.</title>
        <authorList>
            <person name="Huang Z."/>
            <person name="Guo F."/>
            <person name="Lai Q."/>
        </authorList>
    </citation>
    <scope>NUCLEOTIDE SEQUENCE [LARGE SCALE GENOMIC DNA]</scope>
    <source>
        <strain evidence="5">XMTR2A4</strain>
    </source>
</reference>
<keyword evidence="2" id="KW-0472">Membrane</keyword>
<dbReference type="PANTHER" id="PTHR15032">
    <property type="entry name" value="N-ACYL-PHOSPHATIDYLETHANOLAMINE-HYDROLYZING PHOSPHOLIPASE D"/>
    <property type="match status" value="1"/>
</dbReference>
<comment type="caution">
    <text evidence="4">The sequence shown here is derived from an EMBL/GenBank/DDBJ whole genome shotgun (WGS) entry which is preliminary data.</text>
</comment>
<evidence type="ECO:0000313" key="4">
    <source>
        <dbReference type="EMBL" id="OXT00900.1"/>
    </source>
</evidence>
<keyword evidence="2" id="KW-1133">Transmembrane helix</keyword>
<keyword evidence="2" id="KW-0812">Transmembrane</keyword>
<dbReference type="Gene3D" id="3.60.15.10">
    <property type="entry name" value="Ribonuclease Z/Hydroxyacylglutathione hydrolase-like"/>
    <property type="match status" value="1"/>
</dbReference>
<feature type="region of interest" description="Disordered" evidence="1">
    <location>
        <begin position="86"/>
        <end position="105"/>
    </location>
</feature>
<dbReference type="Proteomes" id="UP000215405">
    <property type="component" value="Unassembled WGS sequence"/>
</dbReference>
<evidence type="ECO:0000256" key="2">
    <source>
        <dbReference type="SAM" id="Phobius"/>
    </source>
</evidence>
<evidence type="ECO:0000313" key="5">
    <source>
        <dbReference type="Proteomes" id="UP000215405"/>
    </source>
</evidence>
<evidence type="ECO:0000259" key="3">
    <source>
        <dbReference type="Pfam" id="PF12706"/>
    </source>
</evidence>
<sequence length="369" mass="40820">MSYFAAQRDTSTNGSCVRSTRRKVLLAGAGAVLAGAFGWGAARPNPYYDGPQSDHFDGERFFNPGSPMRTNLIDFIQMRLTNESAEWPQSFPSGEKDRPPPRVGGRDLRVSFVGHATFLIQLAGLNILTDPVLSERASPISYTGPKRVNDPGIAFDDLPKIDVVLLSHNHYDHMDETTIKRLVARDRPRFIVPLGNDTILRAFATDIDVSAFDWGDETDVSPDVAIRLHQAHHWSARGVRDRRMALWAAFSLRTPAGNIYFAGDTGYADGSHFRAARDGAGPFRLALLPIGAYDPRWFMSYSHQDPEEAVAAFGDLEAENAIAYHWGTFKLTGEPIDEPPALLAEALQARDIDPKRFVAPRPGETWKAS</sequence>
<dbReference type="AlphaFoldDB" id="A0A231UYD5"/>
<dbReference type="InterPro" id="IPR036866">
    <property type="entry name" value="RibonucZ/Hydroxyglut_hydro"/>
</dbReference>
<dbReference type="Pfam" id="PF12706">
    <property type="entry name" value="Lactamase_B_2"/>
    <property type="match status" value="1"/>
</dbReference>
<organism evidence="4 5">
    <name type="scientific">Notoacmeibacter marinus</name>
    <dbReference type="NCBI Taxonomy" id="1876515"/>
    <lineage>
        <taxon>Bacteria</taxon>
        <taxon>Pseudomonadati</taxon>
        <taxon>Pseudomonadota</taxon>
        <taxon>Alphaproteobacteria</taxon>
        <taxon>Hyphomicrobiales</taxon>
        <taxon>Notoacmeibacteraceae</taxon>
        <taxon>Notoacmeibacter</taxon>
    </lineage>
</organism>
<feature type="domain" description="Metallo-beta-lactamase" evidence="3">
    <location>
        <begin position="126"/>
        <end position="326"/>
    </location>
</feature>
<accession>A0A231UYD5</accession>
<proteinExistence type="predicted"/>
<dbReference type="PANTHER" id="PTHR15032:SF4">
    <property type="entry name" value="N-ACYL-PHOSPHATIDYLETHANOLAMINE-HYDROLYZING PHOSPHOLIPASE D"/>
    <property type="match status" value="1"/>
</dbReference>
<feature type="compositionally biased region" description="Basic and acidic residues" evidence="1">
    <location>
        <begin position="94"/>
        <end position="105"/>
    </location>
</feature>